<dbReference type="AlphaFoldDB" id="L9WU10"/>
<reference evidence="1 2" key="1">
    <citation type="journal article" date="2014" name="PLoS Genet.">
        <title>Phylogenetically driven sequencing of extremely halophilic archaea reveals strategies for static and dynamic osmo-response.</title>
        <authorList>
            <person name="Becker E.A."/>
            <person name="Seitzer P.M."/>
            <person name="Tritt A."/>
            <person name="Larsen D."/>
            <person name="Krusor M."/>
            <person name="Yao A.I."/>
            <person name="Wu D."/>
            <person name="Madern D."/>
            <person name="Eisen J.A."/>
            <person name="Darling A.E."/>
            <person name="Facciotti M.T."/>
        </authorList>
    </citation>
    <scope>NUCLEOTIDE SEQUENCE [LARGE SCALE GENOMIC DNA]</scope>
    <source>
        <strain evidence="1 2">JCM 10635</strain>
    </source>
</reference>
<dbReference type="PATRIC" id="fig|1227500.6.peg.108"/>
<accession>L9WU10</accession>
<sequence>MAATAGLLGSVYVLARNGETTTGVSDDFEWEIVDDGLPDAYDVHGMDAHDGTLYLTVRGSGTDGLFKLDGDNWVHIADRPVAYGIDDVVVADGRVFVVSHWHLFELVDGEWECLSCRREDDEWVKGIAYGDGQLIARGGDDTDPEFYRFDVSDGEWENLEFPFDDLDGKPHVSLLVDDDGRIWYQSNYSGIFVYEGGFWSTAHEDSGALGLGADGTVYLAKERAPTTQIAQFYEYQGDGEWSLRHESSGYGPSCVPGDSGARAICISGRFGALAIENHRLWTLPPLDADIDVENTALRIRETVVVDGTVYAVQDFDDYHTDTDIDQRILRYELNLDDRPFYTTNIELEAGTYLDDEAIDPQSVHLGADGRILVATNDEDETVGSLMYVSADATAIEGTHEFDEPVHAVDYDRTANRAVVGGDEHVFVVDLDDPETIAHRDPIDGAADAVSVDARGRYAVAENNTYTVYDRDGETLTTESVERSYLTDIELDDDDDTIYQVGFDNKSLPGGNPVQVAYATAYSFDGEFRWQRFGFDGGNLEDNIADTRLYGIEYVDGELFVLGESAGSKTIFRYDGERYAGDEIVERVDHYNNLWDTASAHIAYHARLDAESGDVESAQLTMARQDDGESNTFSVSDVSAADGRVFVAGSTCASMAARDAQSVNGEPVGEYRGCDPALLVTTDDISQRLSWSSFNREEAPGEVVSVDADADRTVVLARIDGGESFITDGAIVDRNEAGEAAYLAVVDNEATYETGIDTT</sequence>
<evidence type="ECO:0000313" key="2">
    <source>
        <dbReference type="Proteomes" id="UP000011690"/>
    </source>
</evidence>
<dbReference type="SUPFAM" id="SSF75011">
    <property type="entry name" value="3-carboxy-cis,cis-mucoante lactonizing enzyme"/>
    <property type="match status" value="1"/>
</dbReference>
<dbReference type="SUPFAM" id="SSF50965">
    <property type="entry name" value="Galactose oxidase, central domain"/>
    <property type="match status" value="1"/>
</dbReference>
<dbReference type="Proteomes" id="UP000011690">
    <property type="component" value="Unassembled WGS sequence"/>
</dbReference>
<organism evidence="1 2">
    <name type="scientific">Natronorubrum bangense JCM 10635</name>
    <dbReference type="NCBI Taxonomy" id="1227500"/>
    <lineage>
        <taxon>Archaea</taxon>
        <taxon>Methanobacteriati</taxon>
        <taxon>Methanobacteriota</taxon>
        <taxon>Stenosarchaea group</taxon>
        <taxon>Halobacteria</taxon>
        <taxon>Halobacteriales</taxon>
        <taxon>Natrialbaceae</taxon>
        <taxon>Natronorubrum</taxon>
    </lineage>
</organism>
<name>L9WU10_9EURY</name>
<proteinExistence type="predicted"/>
<dbReference type="EMBL" id="AOHY01000002">
    <property type="protein sequence ID" value="ELY52686.1"/>
    <property type="molecule type" value="Genomic_DNA"/>
</dbReference>
<protein>
    <submittedName>
        <fullName evidence="1">LigA protein</fullName>
    </submittedName>
</protein>
<gene>
    <name evidence="1" type="ORF">C494_00552</name>
</gene>
<comment type="caution">
    <text evidence="1">The sequence shown here is derived from an EMBL/GenBank/DDBJ whole genome shotgun (WGS) entry which is preliminary data.</text>
</comment>
<dbReference type="InterPro" id="IPR011043">
    <property type="entry name" value="Gal_Oxase/kelch_b-propeller"/>
</dbReference>
<keyword evidence="2" id="KW-1185">Reference proteome</keyword>
<evidence type="ECO:0000313" key="1">
    <source>
        <dbReference type="EMBL" id="ELY52686.1"/>
    </source>
</evidence>